<dbReference type="Gene3D" id="3.10.129.10">
    <property type="entry name" value="Hotdog Thioesterase"/>
    <property type="match status" value="1"/>
</dbReference>
<dbReference type="SUPFAM" id="SSF54637">
    <property type="entry name" value="Thioesterase/thiol ester dehydrase-isomerase"/>
    <property type="match status" value="1"/>
</dbReference>
<accession>A0A4Q1JXA4</accession>
<proteinExistence type="predicted"/>
<dbReference type="EMBL" id="SAWZ01000004">
    <property type="protein sequence ID" value="RXR06187.1"/>
    <property type="molecule type" value="Genomic_DNA"/>
</dbReference>
<dbReference type="AlphaFoldDB" id="A0A4Q1JXA4"/>
<dbReference type="NCBIfam" id="TIGR02447">
    <property type="entry name" value="yiiD_Cterm"/>
    <property type="match status" value="1"/>
</dbReference>
<evidence type="ECO:0000313" key="2">
    <source>
        <dbReference type="EMBL" id="RXR06187.1"/>
    </source>
</evidence>
<dbReference type="Pfam" id="PF09500">
    <property type="entry name" value="YiiD_C"/>
    <property type="match status" value="1"/>
</dbReference>
<reference evidence="2 3" key="1">
    <citation type="submission" date="2019-01" db="EMBL/GenBank/DDBJ databases">
        <title>Pseudoxanthomonas composti sp. nov., isolated from compost.</title>
        <authorList>
            <person name="Yang G."/>
        </authorList>
    </citation>
    <scope>NUCLEOTIDE SEQUENCE [LARGE SCALE GENOMIC DNA]</scope>
    <source>
        <strain evidence="2 3">GSS15</strain>
    </source>
</reference>
<organism evidence="2 3">
    <name type="scientific">Pseudoxanthomonas composti</name>
    <dbReference type="NCBI Taxonomy" id="2137479"/>
    <lineage>
        <taxon>Bacteria</taxon>
        <taxon>Pseudomonadati</taxon>
        <taxon>Pseudomonadota</taxon>
        <taxon>Gammaproteobacteria</taxon>
        <taxon>Lysobacterales</taxon>
        <taxon>Lysobacteraceae</taxon>
        <taxon>Pseudoxanthomonas</taxon>
    </lineage>
</organism>
<protein>
    <submittedName>
        <fullName evidence="2">Thioesterase</fullName>
    </submittedName>
</protein>
<evidence type="ECO:0000313" key="3">
    <source>
        <dbReference type="Proteomes" id="UP000289784"/>
    </source>
</evidence>
<dbReference type="OrthoDB" id="572024at2"/>
<comment type="caution">
    <text evidence="2">The sequence shown here is derived from an EMBL/GenBank/DDBJ whole genome shotgun (WGS) entry which is preliminary data.</text>
</comment>
<name>A0A4Q1JXA4_9GAMM</name>
<dbReference type="InterPro" id="IPR012660">
    <property type="entry name" value="YiiD_C"/>
</dbReference>
<dbReference type="InterPro" id="IPR029069">
    <property type="entry name" value="HotDog_dom_sf"/>
</dbReference>
<evidence type="ECO:0000259" key="1">
    <source>
        <dbReference type="Pfam" id="PF09500"/>
    </source>
</evidence>
<dbReference type="Proteomes" id="UP000289784">
    <property type="component" value="Unassembled WGS sequence"/>
</dbReference>
<sequence>MVDEPGNGSARLKALLSRMPPVVAMGVAVERYVAGKLVLAAPLSVNVNDKGSAFGGSLVSLMTVAGWGLVTLQLHAAGLEGAEVYVADSQVRYLAPLRSDLQAESQLAQGQDWSRFLSTFRQRGRARIELSMQVPLPDGQPATEMRARYAAFAS</sequence>
<feature type="domain" description="Thioesterase putative" evidence="1">
    <location>
        <begin position="17"/>
        <end position="151"/>
    </location>
</feature>
<keyword evidence="3" id="KW-1185">Reference proteome</keyword>
<gene>
    <name evidence="2" type="ORF">EPA99_08460</name>
</gene>